<accession>X1GCR4</accession>
<gene>
    <name evidence="2" type="ORF">S03H2_14196</name>
</gene>
<dbReference type="Gene3D" id="1.10.30.50">
    <property type="match status" value="1"/>
</dbReference>
<comment type="caution">
    <text evidence="2">The sequence shown here is derived from an EMBL/GenBank/DDBJ whole genome shotgun (WGS) entry which is preliminary data.</text>
</comment>
<evidence type="ECO:0000313" key="2">
    <source>
        <dbReference type="EMBL" id="GAH42600.1"/>
    </source>
</evidence>
<organism evidence="2">
    <name type="scientific">marine sediment metagenome</name>
    <dbReference type="NCBI Taxonomy" id="412755"/>
    <lineage>
        <taxon>unclassified sequences</taxon>
        <taxon>metagenomes</taxon>
        <taxon>ecological metagenomes</taxon>
    </lineage>
</organism>
<reference evidence="2" key="1">
    <citation type="journal article" date="2014" name="Front. Microbiol.">
        <title>High frequency of phylogenetically diverse reductive dehalogenase-homologous genes in deep subseafloor sedimentary metagenomes.</title>
        <authorList>
            <person name="Kawai M."/>
            <person name="Futagami T."/>
            <person name="Toyoda A."/>
            <person name="Takaki Y."/>
            <person name="Nishi S."/>
            <person name="Hori S."/>
            <person name="Arai W."/>
            <person name="Tsubouchi T."/>
            <person name="Morono Y."/>
            <person name="Uchiyama I."/>
            <person name="Ito T."/>
            <person name="Fujiyama A."/>
            <person name="Inagaki F."/>
            <person name="Takami H."/>
        </authorList>
    </citation>
    <scope>NUCLEOTIDE SEQUENCE</scope>
    <source>
        <strain evidence="2">Expedition CK06-06</strain>
    </source>
</reference>
<proteinExistence type="predicted"/>
<dbReference type="CDD" id="cd00085">
    <property type="entry name" value="HNHc"/>
    <property type="match status" value="1"/>
</dbReference>
<name>X1GCR4_9ZZZZ</name>
<dbReference type="AlphaFoldDB" id="X1GCR4"/>
<evidence type="ECO:0000259" key="1">
    <source>
        <dbReference type="SMART" id="SM00507"/>
    </source>
</evidence>
<dbReference type="InterPro" id="IPR003615">
    <property type="entry name" value="HNH_nuc"/>
</dbReference>
<protein>
    <recommendedName>
        <fullName evidence="1">HNH nuclease domain-containing protein</fullName>
    </recommendedName>
</protein>
<dbReference type="EMBL" id="BARU01007199">
    <property type="protein sequence ID" value="GAH42600.1"/>
    <property type="molecule type" value="Genomic_DNA"/>
</dbReference>
<sequence length="114" mass="13284">MRIQRTLNALKHPVTEYMVTKSKRLYRNTHPICELCGLRHTFFGKKLDVHHRRPVHVDKSKACDQKNFVTLCRPHHFTVGHLGNFKDYNKAVMSTIKALKKVFNNVAKSGKGWK</sequence>
<feature type="domain" description="HNH nuclease" evidence="1">
    <location>
        <begin position="21"/>
        <end position="77"/>
    </location>
</feature>
<dbReference type="SMART" id="SM00507">
    <property type="entry name" value="HNHc"/>
    <property type="match status" value="1"/>
</dbReference>